<protein>
    <submittedName>
        <fullName evidence="3">Uncharacterized protein</fullName>
    </submittedName>
</protein>
<keyword evidence="4" id="KW-1185">Reference proteome</keyword>
<reference evidence="3 4" key="1">
    <citation type="journal article" date="2014" name="PLoS Genet.">
        <title>Phylogenetically driven sequencing of extremely halophilic archaea reveals strategies for static and dynamic osmo-response.</title>
        <authorList>
            <person name="Becker E.A."/>
            <person name="Seitzer P.M."/>
            <person name="Tritt A."/>
            <person name="Larsen D."/>
            <person name="Krusor M."/>
            <person name="Yao A.I."/>
            <person name="Wu D."/>
            <person name="Madern D."/>
            <person name="Eisen J.A."/>
            <person name="Darling A.E."/>
            <person name="Facciotti M.T."/>
        </authorList>
    </citation>
    <scope>NUCLEOTIDE SEQUENCE [LARGE SCALE GENOMIC DNA]</scope>
    <source>
        <strain evidence="3 4">JCM 10478</strain>
    </source>
</reference>
<dbReference type="RefSeq" id="WP_006431735.1">
    <property type="nucleotide sequence ID" value="NZ_AOID01000036.1"/>
</dbReference>
<proteinExistence type="predicted"/>
<dbReference type="EMBL" id="AOID01000036">
    <property type="protein sequence ID" value="ELY66321.1"/>
    <property type="molecule type" value="Genomic_DNA"/>
</dbReference>
<feature type="region of interest" description="Disordered" evidence="1">
    <location>
        <begin position="67"/>
        <end position="88"/>
    </location>
</feature>
<sequence length="88" mass="9016">MGSDISDQSLLGLAGLASLCCIGPGTAALVGGTSVGIIAGIVQGAVIFTVLAVIGLLIRLRSNWSCSTRDADRETQRSPSVERNTDLE</sequence>
<dbReference type="Proteomes" id="UP000011632">
    <property type="component" value="Unassembled WGS sequence"/>
</dbReference>
<feature type="transmembrane region" description="Helical" evidence="2">
    <location>
        <begin position="37"/>
        <end position="58"/>
    </location>
</feature>
<keyword evidence="2" id="KW-1133">Transmembrane helix</keyword>
<evidence type="ECO:0000313" key="4">
    <source>
        <dbReference type="Proteomes" id="UP000011632"/>
    </source>
</evidence>
<dbReference type="STRING" id="1227496.C489_13226"/>
<keyword evidence="2" id="KW-0812">Transmembrane</keyword>
<dbReference type="AlphaFoldDB" id="L9XY17"/>
<keyword evidence="2" id="KW-0472">Membrane</keyword>
<evidence type="ECO:0000256" key="1">
    <source>
        <dbReference type="SAM" id="MobiDB-lite"/>
    </source>
</evidence>
<evidence type="ECO:0000313" key="3">
    <source>
        <dbReference type="EMBL" id="ELY66321.1"/>
    </source>
</evidence>
<organism evidence="3 4">
    <name type="scientific">Natrinema versiforme JCM 10478</name>
    <dbReference type="NCBI Taxonomy" id="1227496"/>
    <lineage>
        <taxon>Archaea</taxon>
        <taxon>Methanobacteriati</taxon>
        <taxon>Methanobacteriota</taxon>
        <taxon>Stenosarchaea group</taxon>
        <taxon>Halobacteria</taxon>
        <taxon>Halobacteriales</taxon>
        <taxon>Natrialbaceae</taxon>
        <taxon>Natrinema</taxon>
    </lineage>
</organism>
<comment type="caution">
    <text evidence="3">The sequence shown here is derived from an EMBL/GenBank/DDBJ whole genome shotgun (WGS) entry which is preliminary data.</text>
</comment>
<evidence type="ECO:0000256" key="2">
    <source>
        <dbReference type="SAM" id="Phobius"/>
    </source>
</evidence>
<dbReference type="OrthoDB" id="204479at2157"/>
<name>L9XY17_9EURY</name>
<dbReference type="PATRIC" id="fig|1227496.3.peg.2665"/>
<accession>L9XY17</accession>
<gene>
    <name evidence="3" type="ORF">C489_13226</name>
</gene>